<organism evidence="1 2">
    <name type="scientific">Streptomyces viridochromogenes Tue57</name>
    <dbReference type="NCBI Taxonomy" id="1160705"/>
    <lineage>
        <taxon>Bacteria</taxon>
        <taxon>Bacillati</taxon>
        <taxon>Actinomycetota</taxon>
        <taxon>Actinomycetes</taxon>
        <taxon>Kitasatosporales</taxon>
        <taxon>Streptomycetaceae</taxon>
        <taxon>Streptomyces</taxon>
    </lineage>
</organism>
<dbReference type="Proteomes" id="UP000011205">
    <property type="component" value="Unassembled WGS sequence"/>
</dbReference>
<evidence type="ECO:0000313" key="1">
    <source>
        <dbReference type="EMBL" id="ELS53631.1"/>
    </source>
</evidence>
<protein>
    <submittedName>
        <fullName evidence="1">Uncharacterized protein</fullName>
    </submittedName>
</protein>
<reference evidence="1 2" key="1">
    <citation type="journal article" date="2013" name="Genome Announc.">
        <title>Draft Genome Sequence of Streptomyces viridochromogenes Strain Tu57, Producer of Avilamycin.</title>
        <authorList>
            <person name="Gruning B.A."/>
            <person name="Erxleben A."/>
            <person name="Hahnlein A."/>
            <person name="Gunther S."/>
        </authorList>
    </citation>
    <scope>NUCLEOTIDE SEQUENCE [LARGE SCALE GENOMIC DNA]</scope>
    <source>
        <strain evidence="1 2">Tue57</strain>
    </source>
</reference>
<sequence length="123" mass="13406">MAKPRSDADRMRRRELYDAATGLAGPRLLPWTTPDGNPCYLSTDGSGYLSTLADGIEAVQLGMGEELLEHAREVLALGARALSATEYRWLASRLAEALTDALRVAESRGQRIPDPQEEAAEHV</sequence>
<evidence type="ECO:0000313" key="2">
    <source>
        <dbReference type="Proteomes" id="UP000011205"/>
    </source>
</evidence>
<comment type="caution">
    <text evidence="1">The sequence shown here is derived from an EMBL/GenBank/DDBJ whole genome shotgun (WGS) entry which is preliminary data.</text>
</comment>
<dbReference type="AlphaFoldDB" id="L8P7Q4"/>
<gene>
    <name evidence="1" type="ORF">STVIR_5382</name>
</gene>
<proteinExistence type="predicted"/>
<dbReference type="EMBL" id="AMLP01000162">
    <property type="protein sequence ID" value="ELS53631.1"/>
    <property type="molecule type" value="Genomic_DNA"/>
</dbReference>
<accession>L8P7Q4</accession>
<dbReference type="PATRIC" id="fig|1160705.3.peg.5325"/>
<name>L8P7Q4_STRVR</name>